<proteinExistence type="predicted"/>
<dbReference type="EMBL" id="CP021643">
    <property type="protein sequence ID" value="AVX45029.1"/>
    <property type="molecule type" value="Genomic_DNA"/>
</dbReference>
<dbReference type="Proteomes" id="UP000241854">
    <property type="component" value="Plasmid pICON"/>
</dbReference>
<protein>
    <submittedName>
        <fullName evidence="2">Uncharacterized protein</fullName>
    </submittedName>
</protein>
<gene>
    <name evidence="2" type="ORF">CCS77_2023</name>
</gene>
<dbReference type="AlphaFoldDB" id="A0A2R4P2W2"/>
<reference evidence="2 3" key="1">
    <citation type="journal article" date="2018" name="Emerg. Microbes Infect.">
        <title>Genomic analysis of oral Campylobacter concisus strains identified a potential bacterial molecular marker associated with active Crohn's disease.</title>
        <authorList>
            <person name="Liu F."/>
            <person name="Ma R."/>
            <person name="Tay C.Y.A."/>
            <person name="Octavia S."/>
            <person name="Lan R."/>
            <person name="Chung H.K.L."/>
            <person name="Riordan S.M."/>
            <person name="Grimm M.C."/>
            <person name="Leong R.W."/>
            <person name="Tanaka M.M."/>
            <person name="Connor S."/>
            <person name="Zhang L."/>
        </authorList>
    </citation>
    <scope>NUCLEOTIDE SEQUENCE [LARGE SCALE GENOMIC DNA]</scope>
    <source>
        <strain evidence="2 3">P2CDO4</strain>
        <plasmid evidence="2">pICON</plasmid>
    </source>
</reference>
<keyword evidence="1" id="KW-0472">Membrane</keyword>
<feature type="transmembrane region" description="Helical" evidence="1">
    <location>
        <begin position="12"/>
        <end position="30"/>
    </location>
</feature>
<accession>A0A2R4P2W2</accession>
<geneLocation type="plasmid" evidence="3">
    <name>picon</name>
</geneLocation>
<keyword evidence="2" id="KW-0614">Plasmid</keyword>
<evidence type="ECO:0000256" key="1">
    <source>
        <dbReference type="SAM" id="Phobius"/>
    </source>
</evidence>
<sequence length="39" mass="4242">MSADVSNSIGGMGIFIVFANLFVFAMAIFLKEDKKDEQG</sequence>
<evidence type="ECO:0000313" key="3">
    <source>
        <dbReference type="Proteomes" id="UP000241854"/>
    </source>
</evidence>
<keyword evidence="1" id="KW-1133">Transmembrane helix</keyword>
<evidence type="ECO:0000313" key="2">
    <source>
        <dbReference type="EMBL" id="AVX45029.1"/>
    </source>
</evidence>
<organism evidence="2 3">
    <name type="scientific">Campylobacter concisus</name>
    <dbReference type="NCBI Taxonomy" id="199"/>
    <lineage>
        <taxon>Bacteria</taxon>
        <taxon>Pseudomonadati</taxon>
        <taxon>Campylobacterota</taxon>
        <taxon>Epsilonproteobacteria</taxon>
        <taxon>Campylobacterales</taxon>
        <taxon>Campylobacteraceae</taxon>
        <taxon>Campylobacter</taxon>
    </lineage>
</organism>
<name>A0A2R4P2W2_9BACT</name>
<keyword evidence="1" id="KW-0812">Transmembrane</keyword>